<name>A0A9J6B399_SOLCO</name>
<keyword evidence="2" id="KW-1185">Reference proteome</keyword>
<proteinExistence type="predicted"/>
<accession>A0A9J6B399</accession>
<dbReference type="EMBL" id="JACXVP010000001">
    <property type="protein sequence ID" value="KAG5631058.1"/>
    <property type="molecule type" value="Genomic_DNA"/>
</dbReference>
<gene>
    <name evidence="1" type="ORF">H5410_002775</name>
</gene>
<evidence type="ECO:0000313" key="2">
    <source>
        <dbReference type="Proteomes" id="UP000824120"/>
    </source>
</evidence>
<evidence type="ECO:0000313" key="1">
    <source>
        <dbReference type="EMBL" id="KAG5631058.1"/>
    </source>
</evidence>
<sequence length="175" mass="20216">MDKERSLFTSSFFQRKGMLKGCSKVVHTLIGLVITICKEFTYCLCNFIWPHRRHTFMFVRLIALFKSSSEESRRPKSKFLELKPFESSCCSKPSPNIELKILSDHSVLLVEIANQLDDLTFGTFHHHLALSFNIVMAQHIGTKGEVKTFWRLVEWVRQLSGLHFVILSAAFVTFC</sequence>
<comment type="caution">
    <text evidence="1">The sequence shown here is derived from an EMBL/GenBank/DDBJ whole genome shotgun (WGS) entry which is preliminary data.</text>
</comment>
<protein>
    <submittedName>
        <fullName evidence="1">Uncharacterized protein</fullName>
    </submittedName>
</protein>
<organism evidence="1 2">
    <name type="scientific">Solanum commersonii</name>
    <name type="common">Commerson's wild potato</name>
    <name type="synonym">Commerson's nightshade</name>
    <dbReference type="NCBI Taxonomy" id="4109"/>
    <lineage>
        <taxon>Eukaryota</taxon>
        <taxon>Viridiplantae</taxon>
        <taxon>Streptophyta</taxon>
        <taxon>Embryophyta</taxon>
        <taxon>Tracheophyta</taxon>
        <taxon>Spermatophyta</taxon>
        <taxon>Magnoliopsida</taxon>
        <taxon>eudicotyledons</taxon>
        <taxon>Gunneridae</taxon>
        <taxon>Pentapetalae</taxon>
        <taxon>asterids</taxon>
        <taxon>lamiids</taxon>
        <taxon>Solanales</taxon>
        <taxon>Solanaceae</taxon>
        <taxon>Solanoideae</taxon>
        <taxon>Solaneae</taxon>
        <taxon>Solanum</taxon>
    </lineage>
</organism>
<dbReference type="AlphaFoldDB" id="A0A9J6B399"/>
<reference evidence="1 2" key="1">
    <citation type="submission" date="2020-09" db="EMBL/GenBank/DDBJ databases">
        <title>De no assembly of potato wild relative species, Solanum commersonii.</title>
        <authorList>
            <person name="Cho K."/>
        </authorList>
    </citation>
    <scope>NUCLEOTIDE SEQUENCE [LARGE SCALE GENOMIC DNA]</scope>
    <source>
        <strain evidence="1">LZ3.2</strain>
        <tissue evidence="1">Leaf</tissue>
    </source>
</reference>
<dbReference type="Proteomes" id="UP000824120">
    <property type="component" value="Chromosome 1"/>
</dbReference>